<dbReference type="PANTHER" id="PTHR45784:SF3">
    <property type="entry name" value="C-TYPE LECTIN DOMAIN FAMILY 4 MEMBER K-LIKE-RELATED"/>
    <property type="match status" value="1"/>
</dbReference>
<feature type="chain" id="PRO_5018692973" description="C-type lectin domain-containing protein" evidence="2">
    <location>
        <begin position="22"/>
        <end position="383"/>
    </location>
</feature>
<dbReference type="Proteomes" id="UP000283210">
    <property type="component" value="Unassembled WGS sequence"/>
</dbReference>
<evidence type="ECO:0000256" key="1">
    <source>
        <dbReference type="ARBA" id="ARBA00023157"/>
    </source>
</evidence>
<evidence type="ECO:0000313" key="5">
    <source>
        <dbReference type="Proteomes" id="UP000283210"/>
    </source>
</evidence>
<evidence type="ECO:0000313" key="4">
    <source>
        <dbReference type="EMBL" id="RVE55392.1"/>
    </source>
</evidence>
<keyword evidence="1" id="KW-1015">Disulfide bond</keyword>
<feature type="domain" description="C-type lectin" evidence="3">
    <location>
        <begin position="141"/>
        <end position="268"/>
    </location>
</feature>
<dbReference type="PROSITE" id="PS50041">
    <property type="entry name" value="C_TYPE_LECTIN_2"/>
    <property type="match status" value="3"/>
</dbReference>
<dbReference type="EMBL" id="ML136788">
    <property type="protein sequence ID" value="RVE55392.1"/>
    <property type="molecule type" value="Genomic_DNA"/>
</dbReference>
<dbReference type="PANTHER" id="PTHR45784">
    <property type="entry name" value="C-TYPE LECTIN DOMAIN FAMILY 20 MEMBER A-RELATED"/>
    <property type="match status" value="1"/>
</dbReference>
<protein>
    <recommendedName>
        <fullName evidence="3">C-type lectin domain-containing protein</fullName>
    </recommendedName>
</protein>
<keyword evidence="2" id="KW-0732">Signal</keyword>
<dbReference type="InterPro" id="IPR018378">
    <property type="entry name" value="C-type_lectin_CS"/>
</dbReference>
<dbReference type="InterPro" id="IPR016186">
    <property type="entry name" value="C-type_lectin-like/link_sf"/>
</dbReference>
<name>A0A3S2LJT2_ORYJA</name>
<reference evidence="4 5" key="2">
    <citation type="submission" date="2019-01" db="EMBL/GenBank/DDBJ databases">
        <title>A chromosome length genome reference of the Java medaka (oryzias javanicus).</title>
        <authorList>
            <person name="Herpin A."/>
            <person name="Takehana Y."/>
            <person name="Naruse K."/>
            <person name="Ansai S."/>
            <person name="Kawaguchi M."/>
        </authorList>
    </citation>
    <scope>NUCLEOTIDE SEQUENCE [LARGE SCALE GENOMIC DNA]</scope>
    <source>
        <strain evidence="4">RS831</strain>
        <tissue evidence="4">Whole body</tissue>
    </source>
</reference>
<dbReference type="OrthoDB" id="441660at2759"/>
<dbReference type="Gene3D" id="3.10.100.10">
    <property type="entry name" value="Mannose-Binding Protein A, subunit A"/>
    <property type="match status" value="3"/>
</dbReference>
<dbReference type="InterPro" id="IPR001304">
    <property type="entry name" value="C-type_lectin-like"/>
</dbReference>
<feature type="signal peptide" evidence="2">
    <location>
        <begin position="1"/>
        <end position="21"/>
    </location>
</feature>
<feature type="domain" description="C-type lectin" evidence="3">
    <location>
        <begin position="25"/>
        <end position="138"/>
    </location>
</feature>
<dbReference type="CDD" id="cd00037">
    <property type="entry name" value="CLECT"/>
    <property type="match status" value="1"/>
</dbReference>
<accession>A0A3S2LJT2</accession>
<organism evidence="4 5">
    <name type="scientific">Oryzias javanicus</name>
    <name type="common">Javanese ricefish</name>
    <name type="synonym">Aplocheilus javanicus</name>
    <dbReference type="NCBI Taxonomy" id="123683"/>
    <lineage>
        <taxon>Eukaryota</taxon>
        <taxon>Metazoa</taxon>
        <taxon>Chordata</taxon>
        <taxon>Craniata</taxon>
        <taxon>Vertebrata</taxon>
        <taxon>Euteleostomi</taxon>
        <taxon>Actinopterygii</taxon>
        <taxon>Neopterygii</taxon>
        <taxon>Teleostei</taxon>
        <taxon>Neoteleostei</taxon>
        <taxon>Acanthomorphata</taxon>
        <taxon>Ovalentaria</taxon>
        <taxon>Atherinomorphae</taxon>
        <taxon>Beloniformes</taxon>
        <taxon>Adrianichthyidae</taxon>
        <taxon>Oryziinae</taxon>
        <taxon>Oryzias</taxon>
    </lineage>
</organism>
<dbReference type="SMART" id="SM00034">
    <property type="entry name" value="CLECT"/>
    <property type="match status" value="3"/>
</dbReference>
<sequence>MMKPSLFLMVLVGQFCLFTCQLHEYHYVDQNMNWKDAQQHCRNEYTDLATVSSKADIERLRNMKSNNQHVWIGLFNQTGTKSTSHWSLPGLEFNESQAKWDDKEPNGGVAETCGAVKKITDEKWLDMPCMAKKHFLCYNGNKSSVYKYYLGDEKTWFDAQRYCRENHTDLISGPQLEEMQKHKDDTKKILQIYNGTTVGKLNSQLRFEYIFIGLFRDAWTWSDGSSFSFRHWNLLYDSDREKNDCTILNQDGVWETKRCSESKPFFCYTDHVILINESRTWEEALYYCRHHHHDLVTITNPDEQRWVQEKTKKATTPYVWTGLRYTCTLGFWFWVSDEVVRYKNWASPGQVNECDMSGAMETGGEHKWVKKHDEEKFNFFCSK</sequence>
<dbReference type="SUPFAM" id="SSF56436">
    <property type="entry name" value="C-type lectin-like"/>
    <property type="match status" value="3"/>
</dbReference>
<proteinExistence type="predicted"/>
<gene>
    <name evidence="4" type="ORF">OJAV_G00236810</name>
</gene>
<evidence type="ECO:0000256" key="2">
    <source>
        <dbReference type="SAM" id="SignalP"/>
    </source>
</evidence>
<reference evidence="4 5" key="1">
    <citation type="submission" date="2018-11" db="EMBL/GenBank/DDBJ databases">
        <authorList>
            <person name="Lopez-Roques C."/>
            <person name="Donnadieu C."/>
            <person name="Bouchez O."/>
            <person name="Klopp C."/>
            <person name="Cabau C."/>
            <person name="Zahm M."/>
        </authorList>
    </citation>
    <scope>NUCLEOTIDE SEQUENCE [LARGE SCALE GENOMIC DNA]</scope>
    <source>
        <strain evidence="4">RS831</strain>
        <tissue evidence="4">Whole body</tissue>
    </source>
</reference>
<evidence type="ECO:0000259" key="3">
    <source>
        <dbReference type="PROSITE" id="PS50041"/>
    </source>
</evidence>
<dbReference type="PROSITE" id="PS00615">
    <property type="entry name" value="C_TYPE_LECTIN_1"/>
    <property type="match status" value="1"/>
</dbReference>
<dbReference type="InterPro" id="IPR016187">
    <property type="entry name" value="CTDL_fold"/>
</dbReference>
<dbReference type="AlphaFoldDB" id="A0A3S2LJT2"/>
<feature type="domain" description="C-type lectin" evidence="3">
    <location>
        <begin position="268"/>
        <end position="382"/>
    </location>
</feature>
<keyword evidence="5" id="KW-1185">Reference proteome</keyword>
<dbReference type="Pfam" id="PF00059">
    <property type="entry name" value="Lectin_C"/>
    <property type="match status" value="3"/>
</dbReference>